<dbReference type="InterPro" id="IPR001680">
    <property type="entry name" value="WD40_rpt"/>
</dbReference>
<protein>
    <submittedName>
        <fullName evidence="3">WD repeat-containing protein 60-like isoform X1</fullName>
    </submittedName>
</protein>
<dbReference type="GO" id="GO:0042073">
    <property type="term" value="P:intraciliary transport"/>
    <property type="evidence" value="ECO:0007669"/>
    <property type="project" value="InterPro"/>
</dbReference>
<gene>
    <name evidence="3" type="primary">LOC116293488</name>
</gene>
<dbReference type="GeneID" id="116293488"/>
<dbReference type="InterPro" id="IPR036322">
    <property type="entry name" value="WD40_repeat_dom_sf"/>
</dbReference>
<feature type="compositionally biased region" description="Basic and acidic residues" evidence="1">
    <location>
        <begin position="202"/>
        <end position="285"/>
    </location>
</feature>
<accession>A0A6P8HW13</accession>
<name>A0A6P8HW13_ACTTE</name>
<sequence>MPSGKGRSKEDTWKESDLKKAIQGDKKERPSRREDDRRERKSDRDDDRKRRECREDLVNGEDKDRDKRRKERSSDKEKRRDKDRDGEKTRERSDRDKERRREKEGETSGRGRERKEGERSEKDKVSSRDRERLRERDRREREHGESEGRRRDRESDKDRERRHRSRRDHEGDDRRDERKLKEKEDETGSEERRKDRERRRRRDEGESSRHRDENRDQKREKSRERDHRDRRKEREHDESRKHRDKSGERREKKRERDDRERRKEKEEEIVSKHGPSRGERFRADTLEEANVVQEEDIKTRKSSIIKTEEDNDEDAFNYEEDFEDYEDDFENEQDDDDDLSLGERNAGMLELLNAINLENETVSREGTKMSRSSDDDSRKEPEVRPVTAKGRINFVAAKQKQISEKVASRTRKRGQELMHLIDLDVVVFEMFDLPPMNEYELYIKNFGRSDTKQAYVQCNDDNLEKEIQTEDIETRTMWTQNPAEDFAGCGDEKGSQEDTSNFSHATVDSVRLARFLQTAGQACLVLLEEESAEQSNKIVKDKKEMSCSDGYVPLATKQPYLAGRALECLHVSPVQNHHLLTAYGPVNDQETASSKVCQEMSDSMKAKSIFCLWNVNEPSTPQKILICESVPRCCCLSPSKATIAFAGLEDGSVVAWDLRESPSIHHSYDVDDGQVIFRSPTFSTAGVLSQDNHHSPVVSLLPVVMPGDSAKASTTLAGSLHSDDLLGLSFQLASLEQNAVINTWVVVELDIADIAGSESDLGLAPGGKIKLIKSSSLPLEADVRDVRKNAALQTYTMRFLPQDPNHFYIGTDSGNVIHRVRHGGRAPPKTFGPEIECLVDVTALDVSPWQLPCILAGNRDGSIRLYNLTNELPLNTWTHSTQGSSILSVQWSNSIPSMFFVLDANSTLYIWDLLKTDSEPVAIEKVKQGSVISFELSSDYSATGVGVPGRNAELTLGYKNGSVEVHKISAQFSKAAADELDRFHEYLEGVL</sequence>
<dbReference type="KEGG" id="aten:116293488"/>
<dbReference type="PANTHER" id="PTHR16022">
    <property type="entry name" value="WD REPEAT DOMAIN 60"/>
    <property type="match status" value="1"/>
</dbReference>
<keyword evidence="2" id="KW-1185">Reference proteome</keyword>
<dbReference type="InterPro" id="IPR015943">
    <property type="entry name" value="WD40/YVTN_repeat-like_dom_sf"/>
</dbReference>
<dbReference type="InterPro" id="IPR042505">
    <property type="entry name" value="DYNC2I1"/>
</dbReference>
<organism evidence="2 3">
    <name type="scientific">Actinia tenebrosa</name>
    <name type="common">Australian red waratah sea anemone</name>
    <dbReference type="NCBI Taxonomy" id="6105"/>
    <lineage>
        <taxon>Eukaryota</taxon>
        <taxon>Metazoa</taxon>
        <taxon>Cnidaria</taxon>
        <taxon>Anthozoa</taxon>
        <taxon>Hexacorallia</taxon>
        <taxon>Actiniaria</taxon>
        <taxon>Actiniidae</taxon>
        <taxon>Actinia</taxon>
    </lineage>
</organism>
<evidence type="ECO:0000256" key="1">
    <source>
        <dbReference type="SAM" id="MobiDB-lite"/>
    </source>
</evidence>
<proteinExistence type="predicted"/>
<feature type="compositionally biased region" description="Basic and acidic residues" evidence="1">
    <location>
        <begin position="361"/>
        <end position="383"/>
    </location>
</feature>
<dbReference type="InParanoid" id="A0A6P8HW13"/>
<dbReference type="GO" id="GO:0005868">
    <property type="term" value="C:cytoplasmic dynein complex"/>
    <property type="evidence" value="ECO:0007669"/>
    <property type="project" value="InterPro"/>
</dbReference>
<dbReference type="GO" id="GO:0045504">
    <property type="term" value="F:dynein heavy chain binding"/>
    <property type="evidence" value="ECO:0007669"/>
    <property type="project" value="InterPro"/>
</dbReference>
<feature type="compositionally biased region" description="Basic and acidic residues" evidence="1">
    <location>
        <begin position="72"/>
        <end position="159"/>
    </location>
</feature>
<dbReference type="AlphaFoldDB" id="A0A6P8HW13"/>
<dbReference type="FunCoup" id="A0A6P8HW13">
    <property type="interactions" value="581"/>
</dbReference>
<dbReference type="GO" id="GO:0005929">
    <property type="term" value="C:cilium"/>
    <property type="evidence" value="ECO:0007669"/>
    <property type="project" value="GOC"/>
</dbReference>
<evidence type="ECO:0000313" key="3">
    <source>
        <dbReference type="RefSeq" id="XP_031556777.1"/>
    </source>
</evidence>
<dbReference type="SMART" id="SM00320">
    <property type="entry name" value="WD40"/>
    <property type="match status" value="3"/>
</dbReference>
<dbReference type="Gene3D" id="2.130.10.10">
    <property type="entry name" value="YVTN repeat-like/Quinoprotein amine dehydrogenase"/>
    <property type="match status" value="2"/>
</dbReference>
<reference evidence="3" key="1">
    <citation type="submission" date="2025-08" db="UniProtKB">
        <authorList>
            <consortium name="RefSeq"/>
        </authorList>
    </citation>
    <scope>IDENTIFICATION</scope>
</reference>
<dbReference type="OrthoDB" id="2162425at2759"/>
<dbReference type="SUPFAM" id="SSF50978">
    <property type="entry name" value="WD40 repeat-like"/>
    <property type="match status" value="1"/>
</dbReference>
<dbReference type="PANTHER" id="PTHR16022:SF0">
    <property type="entry name" value="CYTOPLASMIC DYNEIN 2 INTERMEDIATE CHAIN 1"/>
    <property type="match status" value="1"/>
</dbReference>
<dbReference type="Proteomes" id="UP000515163">
    <property type="component" value="Unplaced"/>
</dbReference>
<feature type="region of interest" description="Disordered" evidence="1">
    <location>
        <begin position="1"/>
        <end position="317"/>
    </location>
</feature>
<feature type="compositionally biased region" description="Basic and acidic residues" evidence="1">
    <location>
        <begin position="167"/>
        <end position="194"/>
    </location>
</feature>
<dbReference type="RefSeq" id="XP_031556777.1">
    <property type="nucleotide sequence ID" value="XM_031700917.1"/>
</dbReference>
<evidence type="ECO:0000313" key="2">
    <source>
        <dbReference type="Proteomes" id="UP000515163"/>
    </source>
</evidence>
<feature type="region of interest" description="Disordered" evidence="1">
    <location>
        <begin position="360"/>
        <end position="384"/>
    </location>
</feature>
<dbReference type="GO" id="GO:0045503">
    <property type="term" value="F:dynein light chain binding"/>
    <property type="evidence" value="ECO:0007669"/>
    <property type="project" value="InterPro"/>
</dbReference>
<feature type="compositionally biased region" description="Basic and acidic residues" evidence="1">
    <location>
        <begin position="7"/>
        <end position="65"/>
    </location>
</feature>